<feature type="compositionally biased region" description="Gly residues" evidence="1">
    <location>
        <begin position="106"/>
        <end position="115"/>
    </location>
</feature>
<dbReference type="Proteomes" id="UP001519460">
    <property type="component" value="Unassembled WGS sequence"/>
</dbReference>
<comment type="caution">
    <text evidence="2">The sequence shown here is derived from an EMBL/GenBank/DDBJ whole genome shotgun (WGS) entry which is preliminary data.</text>
</comment>
<sequence length="426" mass="47492">MAAAVEQQMSPHDDMAYDDVLRLTSTTTPVPGNDTEPPYRCPVSTPANFVHPSPRVRRTKPMPISLEISLTPVSPTKRSAGRKPNKQGGGSTHRSLSQHSSTGGKAVSGGGGRGGNKVPSVLSNADVLAPNPINNRTLDYYYVDKMEEQREEAAVNTYWLRALCAQPVHEILDKYRRRTELRRTRLIWNRTYTTPGERSLLRAWERNVPKSLVPPVRGILASADTQSMRQFRSIPPSERASQFGKPPRAYWSEPSAKSGGYNYSEEVGSEDEGSEKHPPASTVSGNVSVSTARHSLDQRSATMPLTSPNRPLQQDQHHPRSTHPQEQESPETEPPSALPPLNYAMSDHFRIALPDVTDKQWTKRKGTPTTKRRELRPSWKAHVRQEAVTSDSEEAEKTNRSETSSTTQPETPRYSRSDNKNHLPSI</sequence>
<feature type="compositionally biased region" description="Basic and acidic residues" evidence="1">
    <location>
        <begin position="413"/>
        <end position="426"/>
    </location>
</feature>
<feature type="compositionally biased region" description="Polar residues" evidence="1">
    <location>
        <begin position="281"/>
        <end position="314"/>
    </location>
</feature>
<organism evidence="2 3">
    <name type="scientific">Batillaria attramentaria</name>
    <dbReference type="NCBI Taxonomy" id="370345"/>
    <lineage>
        <taxon>Eukaryota</taxon>
        <taxon>Metazoa</taxon>
        <taxon>Spiralia</taxon>
        <taxon>Lophotrochozoa</taxon>
        <taxon>Mollusca</taxon>
        <taxon>Gastropoda</taxon>
        <taxon>Caenogastropoda</taxon>
        <taxon>Sorbeoconcha</taxon>
        <taxon>Cerithioidea</taxon>
        <taxon>Batillariidae</taxon>
        <taxon>Batillaria</taxon>
    </lineage>
</organism>
<dbReference type="EMBL" id="JACVVK020000113">
    <property type="protein sequence ID" value="KAK7491591.1"/>
    <property type="molecule type" value="Genomic_DNA"/>
</dbReference>
<feature type="compositionally biased region" description="Basic and acidic residues" evidence="1">
    <location>
        <begin position="315"/>
        <end position="326"/>
    </location>
</feature>
<evidence type="ECO:0000313" key="2">
    <source>
        <dbReference type="EMBL" id="KAK7491591.1"/>
    </source>
</evidence>
<proteinExistence type="predicted"/>
<feature type="region of interest" description="Disordered" evidence="1">
    <location>
        <begin position="227"/>
        <end position="426"/>
    </location>
</feature>
<dbReference type="AlphaFoldDB" id="A0ABD0KWA3"/>
<feature type="region of interest" description="Disordered" evidence="1">
    <location>
        <begin position="1"/>
        <end position="122"/>
    </location>
</feature>
<feature type="compositionally biased region" description="Basic and acidic residues" evidence="1">
    <location>
        <begin position="11"/>
        <end position="21"/>
    </location>
</feature>
<protein>
    <submittedName>
        <fullName evidence="2">Uncharacterized protein</fullName>
    </submittedName>
</protein>
<accession>A0ABD0KWA3</accession>
<evidence type="ECO:0000313" key="3">
    <source>
        <dbReference type="Proteomes" id="UP001519460"/>
    </source>
</evidence>
<keyword evidence="3" id="KW-1185">Reference proteome</keyword>
<reference evidence="2 3" key="1">
    <citation type="journal article" date="2023" name="Sci. Data">
        <title>Genome assembly of the Korean intertidal mud-creeper Batillaria attramentaria.</title>
        <authorList>
            <person name="Patra A.K."/>
            <person name="Ho P.T."/>
            <person name="Jun S."/>
            <person name="Lee S.J."/>
            <person name="Kim Y."/>
            <person name="Won Y.J."/>
        </authorList>
    </citation>
    <scope>NUCLEOTIDE SEQUENCE [LARGE SCALE GENOMIC DNA]</scope>
    <source>
        <strain evidence="2">Wonlab-2016</strain>
    </source>
</reference>
<gene>
    <name evidence="2" type="ORF">BaRGS_00017230</name>
</gene>
<name>A0ABD0KWA3_9CAEN</name>
<evidence type="ECO:0000256" key="1">
    <source>
        <dbReference type="SAM" id="MobiDB-lite"/>
    </source>
</evidence>
<feature type="compositionally biased region" description="Low complexity" evidence="1">
    <location>
        <begin position="401"/>
        <end position="412"/>
    </location>
</feature>